<dbReference type="InterPro" id="IPR036291">
    <property type="entry name" value="NAD(P)-bd_dom_sf"/>
</dbReference>
<sequence>MSNKKTHHEAPEAVRVLVTGGGGFFGGHIVTQLAEDPSIHIAILSRHPMAPSSLTDHSRISLHSADLAIEADVKAAFETVKPHAVIHTASPSYLDTTATLLRSNVDGTKALLQASVACPDTRAFVFTSSDSAIFPTQEPVTENEVKLYDETNAPDTYSLSKAVAERMVLVENSAQLHTAVIRIPAIYGENDGNFIPQLVLSIRKREQKMQIGNNTKVFEFLYVNKAAEAHILAMRTLLDPDSAPKAAGEAFFISDGKPQPFFDFARRCYAAAGYPVAPEEVTAISLPAMQVMASVGEWVIKILN</sequence>
<dbReference type="GO" id="GO:0005737">
    <property type="term" value="C:cytoplasm"/>
    <property type="evidence" value="ECO:0007669"/>
    <property type="project" value="TreeGrafter"/>
</dbReference>
<accession>A0A8H4PB23</accession>
<evidence type="ECO:0000313" key="4">
    <source>
        <dbReference type="Proteomes" id="UP000554235"/>
    </source>
</evidence>
<evidence type="ECO:0000259" key="2">
    <source>
        <dbReference type="SMART" id="SM00822"/>
    </source>
</evidence>
<dbReference type="Pfam" id="PF01073">
    <property type="entry name" value="3Beta_HSD"/>
    <property type="match status" value="1"/>
</dbReference>
<dbReference type="InterPro" id="IPR002225">
    <property type="entry name" value="3Beta_OHSteriod_DH/Estase"/>
</dbReference>
<dbReference type="SUPFAM" id="SSF51735">
    <property type="entry name" value="NAD(P)-binding Rossmann-fold domains"/>
    <property type="match status" value="1"/>
</dbReference>
<dbReference type="InterPro" id="IPR057326">
    <property type="entry name" value="KR_dom"/>
</dbReference>
<dbReference type="SMART" id="SM00822">
    <property type="entry name" value="PKS_KR"/>
    <property type="match status" value="1"/>
</dbReference>
<proteinExistence type="predicted"/>
<dbReference type="GO" id="GO:0016616">
    <property type="term" value="F:oxidoreductase activity, acting on the CH-OH group of donors, NAD or NADP as acceptor"/>
    <property type="evidence" value="ECO:0007669"/>
    <property type="project" value="InterPro"/>
</dbReference>
<dbReference type="OrthoDB" id="10058185at2759"/>
<protein>
    <submittedName>
        <fullName evidence="3">C-3 sterol dehydrogenase (C-4 decarboxylase)</fullName>
    </submittedName>
</protein>
<keyword evidence="1" id="KW-0560">Oxidoreductase</keyword>
<dbReference type="Gene3D" id="3.40.50.720">
    <property type="entry name" value="NAD(P)-binding Rossmann-like Domain"/>
    <property type="match status" value="1"/>
</dbReference>
<gene>
    <name evidence="3" type="ORF">FALBO_10416</name>
</gene>
<dbReference type="PANTHER" id="PTHR48079">
    <property type="entry name" value="PROTEIN YEEZ"/>
    <property type="match status" value="1"/>
</dbReference>
<dbReference type="AlphaFoldDB" id="A0A8H4PB23"/>
<dbReference type="GO" id="GO:0004029">
    <property type="term" value="F:aldehyde dehydrogenase (NAD+) activity"/>
    <property type="evidence" value="ECO:0007669"/>
    <property type="project" value="TreeGrafter"/>
</dbReference>
<dbReference type="Proteomes" id="UP000554235">
    <property type="component" value="Unassembled WGS sequence"/>
</dbReference>
<dbReference type="EMBL" id="JAADYS010001482">
    <property type="protein sequence ID" value="KAF4462766.1"/>
    <property type="molecule type" value="Genomic_DNA"/>
</dbReference>
<dbReference type="PANTHER" id="PTHR48079:SF6">
    <property type="entry name" value="NAD(P)-BINDING DOMAIN-CONTAINING PROTEIN-RELATED"/>
    <property type="match status" value="1"/>
</dbReference>
<name>A0A8H4PB23_9HYPO</name>
<feature type="domain" description="Ketoreductase" evidence="2">
    <location>
        <begin position="14"/>
        <end position="189"/>
    </location>
</feature>
<comment type="caution">
    <text evidence="3">The sequence shown here is derived from an EMBL/GenBank/DDBJ whole genome shotgun (WGS) entry which is preliminary data.</text>
</comment>
<evidence type="ECO:0000256" key="1">
    <source>
        <dbReference type="ARBA" id="ARBA00023002"/>
    </source>
</evidence>
<reference evidence="3 4" key="1">
    <citation type="submission" date="2020-01" db="EMBL/GenBank/DDBJ databases">
        <title>Identification and distribution of gene clusters putatively required for synthesis of sphingolipid metabolism inhibitors in phylogenetically diverse species of the filamentous fungus Fusarium.</title>
        <authorList>
            <person name="Kim H.-S."/>
            <person name="Busman M."/>
            <person name="Brown D.W."/>
            <person name="Divon H."/>
            <person name="Uhlig S."/>
            <person name="Proctor R.H."/>
        </authorList>
    </citation>
    <scope>NUCLEOTIDE SEQUENCE [LARGE SCALE GENOMIC DNA]</scope>
    <source>
        <strain evidence="3 4">NRRL 20459</strain>
    </source>
</reference>
<keyword evidence="4" id="KW-1185">Reference proteome</keyword>
<dbReference type="GO" id="GO:0006694">
    <property type="term" value="P:steroid biosynthetic process"/>
    <property type="evidence" value="ECO:0007669"/>
    <property type="project" value="InterPro"/>
</dbReference>
<evidence type="ECO:0000313" key="3">
    <source>
        <dbReference type="EMBL" id="KAF4462766.1"/>
    </source>
</evidence>
<organism evidence="3 4">
    <name type="scientific">Fusarium albosuccineum</name>
    <dbReference type="NCBI Taxonomy" id="1237068"/>
    <lineage>
        <taxon>Eukaryota</taxon>
        <taxon>Fungi</taxon>
        <taxon>Dikarya</taxon>
        <taxon>Ascomycota</taxon>
        <taxon>Pezizomycotina</taxon>
        <taxon>Sordariomycetes</taxon>
        <taxon>Hypocreomycetidae</taxon>
        <taxon>Hypocreales</taxon>
        <taxon>Nectriaceae</taxon>
        <taxon>Fusarium</taxon>
        <taxon>Fusarium decemcellulare species complex</taxon>
    </lineage>
</organism>
<dbReference type="InterPro" id="IPR051783">
    <property type="entry name" value="NAD(P)-dependent_oxidoreduct"/>
</dbReference>